<dbReference type="SUPFAM" id="SSF52266">
    <property type="entry name" value="SGNH hydrolase"/>
    <property type="match status" value="1"/>
</dbReference>
<dbReference type="InterPro" id="IPR036514">
    <property type="entry name" value="SGNH_hydro_sf"/>
</dbReference>
<dbReference type="Pfam" id="PF00041">
    <property type="entry name" value="fn3"/>
    <property type="match status" value="1"/>
</dbReference>
<evidence type="ECO:0000256" key="1">
    <source>
        <dbReference type="ARBA" id="ARBA00023295"/>
    </source>
</evidence>
<feature type="compositionally biased region" description="Polar residues" evidence="3">
    <location>
        <begin position="72"/>
        <end position="82"/>
    </location>
</feature>
<dbReference type="CDD" id="cd01833">
    <property type="entry name" value="XynB_like"/>
    <property type="match status" value="1"/>
</dbReference>
<dbReference type="Proteomes" id="UP001552594">
    <property type="component" value="Unassembled WGS sequence"/>
</dbReference>
<dbReference type="SUPFAM" id="SSF49265">
    <property type="entry name" value="Fibronectin type III"/>
    <property type="match status" value="1"/>
</dbReference>
<feature type="region of interest" description="Disordered" evidence="3">
    <location>
        <begin position="60"/>
        <end position="82"/>
    </location>
</feature>
<comment type="caution">
    <text evidence="5">The sequence shown here is derived from an EMBL/GenBank/DDBJ whole genome shotgun (WGS) entry which is preliminary data.</text>
</comment>
<evidence type="ECO:0000256" key="2">
    <source>
        <dbReference type="ARBA" id="ARBA00023326"/>
    </source>
</evidence>
<feature type="domain" description="Fibronectin type-III" evidence="4">
    <location>
        <begin position="677"/>
        <end position="769"/>
    </location>
</feature>
<feature type="region of interest" description="Disordered" evidence="3">
    <location>
        <begin position="856"/>
        <end position="891"/>
    </location>
</feature>
<keyword evidence="6" id="KW-1185">Reference proteome</keyword>
<dbReference type="PANTHER" id="PTHR30383:SF5">
    <property type="entry name" value="SGNH HYDROLASE-TYPE ESTERASE DOMAIN-CONTAINING PROTEIN"/>
    <property type="match status" value="1"/>
</dbReference>
<reference evidence="5 6" key="1">
    <citation type="submission" date="2024-06" db="EMBL/GenBank/DDBJ databases">
        <title>The Natural Products Discovery Center: Release of the First 8490 Sequenced Strains for Exploring Actinobacteria Biosynthetic Diversity.</title>
        <authorList>
            <person name="Kalkreuter E."/>
            <person name="Kautsar S.A."/>
            <person name="Yang D."/>
            <person name="Bader C.D."/>
            <person name="Teijaro C.N."/>
            <person name="Fluegel L."/>
            <person name="Davis C.M."/>
            <person name="Simpson J.R."/>
            <person name="Lauterbach L."/>
            <person name="Steele A.D."/>
            <person name="Gui C."/>
            <person name="Meng S."/>
            <person name="Li G."/>
            <person name="Viehrig K."/>
            <person name="Ye F."/>
            <person name="Su P."/>
            <person name="Kiefer A.F."/>
            <person name="Nichols A."/>
            <person name="Cepeda A.J."/>
            <person name="Yan W."/>
            <person name="Fan B."/>
            <person name="Jiang Y."/>
            <person name="Adhikari A."/>
            <person name="Zheng C.-J."/>
            <person name="Schuster L."/>
            <person name="Cowan T.M."/>
            <person name="Smanski M.J."/>
            <person name="Chevrette M.G."/>
            <person name="De Carvalho L.P.S."/>
            <person name="Shen B."/>
        </authorList>
    </citation>
    <scope>NUCLEOTIDE SEQUENCE [LARGE SCALE GENOMIC DNA]</scope>
    <source>
        <strain evidence="5 6">NPDC052347</strain>
    </source>
</reference>
<accession>A0ABV3JZB2</accession>
<evidence type="ECO:0000259" key="4">
    <source>
        <dbReference type="PROSITE" id="PS50853"/>
    </source>
</evidence>
<keyword evidence="1" id="KW-0326">Glycosidase</keyword>
<dbReference type="GO" id="GO:0016787">
    <property type="term" value="F:hydrolase activity"/>
    <property type="evidence" value="ECO:0007669"/>
    <property type="project" value="UniProtKB-KW"/>
</dbReference>
<evidence type="ECO:0000313" key="6">
    <source>
        <dbReference type="Proteomes" id="UP001552594"/>
    </source>
</evidence>
<dbReference type="Pfam" id="PF00657">
    <property type="entry name" value="Lipase_GDSL"/>
    <property type="match status" value="1"/>
</dbReference>
<keyword evidence="2" id="KW-0119">Carbohydrate metabolism</keyword>
<gene>
    <name evidence="5" type="ORF">AB0L16_17350</name>
</gene>
<feature type="compositionally biased region" description="Low complexity" evidence="3">
    <location>
        <begin position="756"/>
        <end position="768"/>
    </location>
</feature>
<feature type="domain" description="Fibronectin type-III" evidence="4">
    <location>
        <begin position="770"/>
        <end position="865"/>
    </location>
</feature>
<dbReference type="Gene3D" id="2.60.40.10">
    <property type="entry name" value="Immunoglobulins"/>
    <property type="match status" value="2"/>
</dbReference>
<protein>
    <submittedName>
        <fullName evidence="5">SGNH/GDSL hydrolase family protein</fullName>
    </submittedName>
</protein>
<feature type="region of interest" description="Disordered" evidence="3">
    <location>
        <begin position="756"/>
        <end position="785"/>
    </location>
</feature>
<dbReference type="InterPro" id="IPR013783">
    <property type="entry name" value="Ig-like_fold"/>
</dbReference>
<keyword evidence="2" id="KW-0624">Polysaccharide degradation</keyword>
<dbReference type="InterPro" id="IPR051532">
    <property type="entry name" value="Ester_Hydrolysis_Enzymes"/>
</dbReference>
<evidence type="ECO:0000313" key="5">
    <source>
        <dbReference type="EMBL" id="MEV5508224.1"/>
    </source>
</evidence>
<dbReference type="PROSITE" id="PS50853">
    <property type="entry name" value="FN3"/>
    <property type="match status" value="2"/>
</dbReference>
<proteinExistence type="predicted"/>
<dbReference type="Gene3D" id="2.170.15.10">
    <property type="entry name" value="Proaerolysin, chain A, domain 3"/>
    <property type="match status" value="1"/>
</dbReference>
<dbReference type="Gene3D" id="2.60.20.10">
    <property type="entry name" value="Crystallins"/>
    <property type="match status" value="1"/>
</dbReference>
<keyword evidence="5" id="KW-0378">Hydrolase</keyword>
<dbReference type="InterPro" id="IPR003961">
    <property type="entry name" value="FN3_dom"/>
</dbReference>
<dbReference type="CDD" id="cd00063">
    <property type="entry name" value="FN3"/>
    <property type="match status" value="1"/>
</dbReference>
<dbReference type="InterPro" id="IPR001087">
    <property type="entry name" value="GDSL"/>
</dbReference>
<organism evidence="5 6">
    <name type="scientific">Streptomyces orinoci</name>
    <name type="common">Streptoverticillium orinoci</name>
    <dbReference type="NCBI Taxonomy" id="67339"/>
    <lineage>
        <taxon>Bacteria</taxon>
        <taxon>Bacillati</taxon>
        <taxon>Actinomycetota</taxon>
        <taxon>Actinomycetes</taxon>
        <taxon>Kitasatosporales</taxon>
        <taxon>Streptomycetaceae</taxon>
        <taxon>Streptomyces</taxon>
    </lineage>
</organism>
<name>A0ABV3JZB2_STRON</name>
<dbReference type="PANTHER" id="PTHR30383">
    <property type="entry name" value="THIOESTERASE 1/PROTEASE 1/LYSOPHOSPHOLIPASE L1"/>
    <property type="match status" value="1"/>
</dbReference>
<sequence length="891" mass="95175">MACSRSPGLRRLPGPRSRRLFVAALTGALIVGGAALPAPASATIHQAAKGSARGSVVCTGQPSPATARPNGQAGQATSIDGTPCATTASAPVAARKPPRGGAACTAHISGAGLRCYKTYREAITAVSAGRIKDAPINAHAAVTDAAFLAEMDRASVTANNSVILSTEYKDRDFGGESLTIYDDSGCTESNSKHYYGEFPSGWDNTITSFKTFGTCQEKHFSEPNSKGDSVGWDVGAHDYIGDAMNDRTRSVQYSYAEVPTNAQLLQDCGKATDSCDFHPANDRTTSYTGQHEVTRAFNCSSKDQIQKLTWSDTQSGSNSVSTEISVTAGMDFLEKFEVSFKTTYSHEWAWQKTVTNETDLTVPAGQVGMVYHSTALQSAGGEYELHYGSKHWGHYIWYVTDFKGTGPIPDDAGVTTWKARPMTGDERASQCGDSPAPGSKHLMVMGDSISQGMEDDYTWRYRLWDHLRRQGLGVDFVGPHIGTTTIPRKESTSRGPVFDGGYHGRMLFNSNHDAQWGWQAAQAKSTAYDTVNAYHPDYLLLELGFNDLGWFVSGPSGLGKDMSTIISEARRANPDITILVANVVQRTPLGNRPDLPGLISDYDNGLGSLLSSLDTARSPVRLVDIARAYDAAVDSYDGLHPNERGEFRIAAQFAEALKSVGVGKLSMPLPTTDIRKSLSPPSWVTARTTDGGIDVSWEHVYGAGGYVFWQRDVTANGEWVKTPYTIAADSHLVNWLQNGHTYEFMVQTARGDIAASAPSPSASAVANSKLPNPPRNIAVSSGPNSIDLSWDAPTGDYSDTVNGYDVLYADSSVPGSWMQVMHVTGRTAHLANLQAGHTYLLGICSTSAAGQGLPAGAPATKVGGGPAAKERPGGINRLLSAAPRQPRVGDA</sequence>
<dbReference type="InterPro" id="IPR036116">
    <property type="entry name" value="FN3_sf"/>
</dbReference>
<dbReference type="Gene3D" id="3.40.50.1110">
    <property type="entry name" value="SGNH hydrolase"/>
    <property type="match status" value="1"/>
</dbReference>
<evidence type="ECO:0000256" key="3">
    <source>
        <dbReference type="SAM" id="MobiDB-lite"/>
    </source>
</evidence>
<dbReference type="SMART" id="SM00060">
    <property type="entry name" value="FN3"/>
    <property type="match status" value="2"/>
</dbReference>
<dbReference type="EMBL" id="JBFAUK010000012">
    <property type="protein sequence ID" value="MEV5508224.1"/>
    <property type="molecule type" value="Genomic_DNA"/>
</dbReference>
<dbReference type="RefSeq" id="WP_153068651.1">
    <property type="nucleotide sequence ID" value="NZ_JBFAUK010000012.1"/>
</dbReference>